<dbReference type="Gene3D" id="1.20.1250.20">
    <property type="entry name" value="MFS general substrate transporter like domains"/>
    <property type="match status" value="1"/>
</dbReference>
<dbReference type="GeneTree" id="ENSGT00940000160313"/>
<evidence type="ECO:0000256" key="1">
    <source>
        <dbReference type="ARBA" id="ARBA00004141"/>
    </source>
</evidence>
<keyword evidence="4 5" id="KW-0472">Membrane</keyword>
<accession>A0A8C5KRT3</accession>
<protein>
    <submittedName>
        <fullName evidence="6">Uncharacterized protein</fullName>
    </submittedName>
</protein>
<dbReference type="Proteomes" id="UP000694385">
    <property type="component" value="Unassembled WGS sequence"/>
</dbReference>
<evidence type="ECO:0000256" key="4">
    <source>
        <dbReference type="ARBA" id="ARBA00023136"/>
    </source>
</evidence>
<evidence type="ECO:0000313" key="6">
    <source>
        <dbReference type="Ensembl" id="ENSJJAP00000013254.1"/>
    </source>
</evidence>
<evidence type="ECO:0000313" key="7">
    <source>
        <dbReference type="Proteomes" id="UP000694385"/>
    </source>
</evidence>
<reference evidence="6" key="2">
    <citation type="submission" date="2025-09" db="UniProtKB">
        <authorList>
            <consortium name="Ensembl"/>
        </authorList>
    </citation>
    <scope>IDENTIFICATION</scope>
</reference>
<name>A0A8C5KRT3_JACJA</name>
<dbReference type="InterPro" id="IPR045263">
    <property type="entry name" value="GLUT"/>
</dbReference>
<dbReference type="InterPro" id="IPR005828">
    <property type="entry name" value="MFS_sugar_transport-like"/>
</dbReference>
<feature type="transmembrane region" description="Helical" evidence="5">
    <location>
        <begin position="89"/>
        <end position="110"/>
    </location>
</feature>
<dbReference type="GO" id="GO:0055056">
    <property type="term" value="F:D-glucose transmembrane transporter activity"/>
    <property type="evidence" value="ECO:0007669"/>
    <property type="project" value="TreeGrafter"/>
</dbReference>
<proteinExistence type="predicted"/>
<keyword evidence="7" id="KW-1185">Reference proteome</keyword>
<dbReference type="GO" id="GO:0046323">
    <property type="term" value="P:D-glucose import"/>
    <property type="evidence" value="ECO:0007669"/>
    <property type="project" value="TreeGrafter"/>
</dbReference>
<sequence>SSFQYFYNTGVINGPGLIIKDFLKYTVKERLEDHPSLVCGHLFGGMIASCSVGLFVNRLGNSMFMVNLLALVRDCLMGFAKRAAAVEMLVLGHLITSIFCGLCTGFVPMYTGEVSPSPLWDAFVILNHLG</sequence>
<evidence type="ECO:0000256" key="2">
    <source>
        <dbReference type="ARBA" id="ARBA00022692"/>
    </source>
</evidence>
<dbReference type="InterPro" id="IPR036259">
    <property type="entry name" value="MFS_trans_sf"/>
</dbReference>
<organism evidence="6 7">
    <name type="scientific">Jaculus jaculus</name>
    <name type="common">Lesser Egyptian jerboa</name>
    <dbReference type="NCBI Taxonomy" id="51337"/>
    <lineage>
        <taxon>Eukaryota</taxon>
        <taxon>Metazoa</taxon>
        <taxon>Chordata</taxon>
        <taxon>Craniata</taxon>
        <taxon>Vertebrata</taxon>
        <taxon>Euteleostomi</taxon>
        <taxon>Mammalia</taxon>
        <taxon>Eutheria</taxon>
        <taxon>Euarchontoglires</taxon>
        <taxon>Glires</taxon>
        <taxon>Rodentia</taxon>
        <taxon>Myomorpha</taxon>
        <taxon>Dipodoidea</taxon>
        <taxon>Dipodidae</taxon>
        <taxon>Dipodinae</taxon>
        <taxon>Jaculus</taxon>
    </lineage>
</organism>
<dbReference type="Pfam" id="PF00083">
    <property type="entry name" value="Sugar_tr"/>
    <property type="match status" value="1"/>
</dbReference>
<dbReference type="PANTHER" id="PTHR23503:SF99">
    <property type="entry name" value="SOLUTE CARRIER FAMILY 2, FACILITATED GLUCOSE TRANSPORTER MEMBER 3"/>
    <property type="match status" value="1"/>
</dbReference>
<dbReference type="GO" id="GO:0070837">
    <property type="term" value="P:dehydroascorbic acid transport"/>
    <property type="evidence" value="ECO:0007669"/>
    <property type="project" value="TreeGrafter"/>
</dbReference>
<dbReference type="GO" id="GO:0005886">
    <property type="term" value="C:plasma membrane"/>
    <property type="evidence" value="ECO:0007669"/>
    <property type="project" value="TreeGrafter"/>
</dbReference>
<dbReference type="AlphaFoldDB" id="A0A8C5KRT3"/>
<keyword evidence="2 5" id="KW-0812">Transmembrane</keyword>
<dbReference type="Ensembl" id="ENSJJAT00000019744.1">
    <property type="protein sequence ID" value="ENSJJAP00000013254.1"/>
    <property type="gene ID" value="ENSJJAG00000016077.1"/>
</dbReference>
<dbReference type="PANTHER" id="PTHR23503">
    <property type="entry name" value="SOLUTE CARRIER FAMILY 2"/>
    <property type="match status" value="1"/>
</dbReference>
<comment type="subcellular location">
    <subcellularLocation>
        <location evidence="1">Membrane</location>
        <topology evidence="1">Multi-pass membrane protein</topology>
    </subcellularLocation>
</comment>
<evidence type="ECO:0000256" key="5">
    <source>
        <dbReference type="SAM" id="Phobius"/>
    </source>
</evidence>
<keyword evidence="3 5" id="KW-1133">Transmembrane helix</keyword>
<evidence type="ECO:0000256" key="3">
    <source>
        <dbReference type="ARBA" id="ARBA00022989"/>
    </source>
</evidence>
<feature type="transmembrane region" description="Helical" evidence="5">
    <location>
        <begin position="37"/>
        <end position="56"/>
    </location>
</feature>
<reference evidence="6" key="1">
    <citation type="submission" date="2025-08" db="UniProtKB">
        <authorList>
            <consortium name="Ensembl"/>
        </authorList>
    </citation>
    <scope>IDENTIFICATION</scope>
</reference>